<dbReference type="Proteomes" id="UP000286246">
    <property type="component" value="Unassembled WGS sequence"/>
</dbReference>
<evidence type="ECO:0000256" key="1">
    <source>
        <dbReference type="ARBA" id="ARBA00008635"/>
    </source>
</evidence>
<dbReference type="RefSeq" id="WP_120257445.1">
    <property type="nucleotide sequence ID" value="NZ_RAPY01000001.1"/>
</dbReference>
<feature type="binding site" evidence="3">
    <location>
        <position position="120"/>
    </location>
    <ligand>
        <name>a divalent metal cation</name>
        <dbReference type="ChEBI" id="CHEBI:60240"/>
    </ligand>
</feature>
<evidence type="ECO:0000313" key="4">
    <source>
        <dbReference type="EMBL" id="RKE55684.1"/>
    </source>
</evidence>
<name>A0A420BG36_SPHD1</name>
<keyword evidence="5" id="KW-1185">Reference proteome</keyword>
<comment type="caution">
    <text evidence="4">The sequence shown here is derived from an EMBL/GenBank/DDBJ whole genome shotgun (WGS) entry which is preliminary data.</text>
</comment>
<feature type="binding site" evidence="3">
    <location>
        <position position="40"/>
    </location>
    <ligand>
        <name>a divalent metal cation</name>
        <dbReference type="ChEBI" id="CHEBI:60240"/>
    </ligand>
</feature>
<dbReference type="GO" id="GO:0046872">
    <property type="term" value="F:metal ion binding"/>
    <property type="evidence" value="ECO:0007669"/>
    <property type="project" value="UniProtKB-KW"/>
</dbReference>
<evidence type="ECO:0000256" key="2">
    <source>
        <dbReference type="ARBA" id="ARBA00022723"/>
    </source>
</evidence>
<dbReference type="EMBL" id="RAPY01000001">
    <property type="protein sequence ID" value="RKE55684.1"/>
    <property type="molecule type" value="Genomic_DNA"/>
</dbReference>
<gene>
    <name evidence="4" type="ORF">DFQ12_0520</name>
</gene>
<evidence type="ECO:0000313" key="5">
    <source>
        <dbReference type="Proteomes" id="UP000286246"/>
    </source>
</evidence>
<organism evidence="4 5">
    <name type="scientific">Sphingobacterium detergens</name>
    <dbReference type="NCBI Taxonomy" id="1145106"/>
    <lineage>
        <taxon>Bacteria</taxon>
        <taxon>Pseudomonadati</taxon>
        <taxon>Bacteroidota</taxon>
        <taxon>Sphingobacteriia</taxon>
        <taxon>Sphingobacteriales</taxon>
        <taxon>Sphingobacteriaceae</taxon>
        <taxon>Sphingobacterium</taxon>
    </lineage>
</organism>
<dbReference type="InterPro" id="IPR007837">
    <property type="entry name" value="DinB"/>
</dbReference>
<dbReference type="PANTHER" id="PTHR37302:SF3">
    <property type="entry name" value="DAMAGE-INDUCIBLE PROTEIN DINB"/>
    <property type="match status" value="1"/>
</dbReference>
<evidence type="ECO:0000256" key="3">
    <source>
        <dbReference type="PIRSR" id="PIRSR607837-1"/>
    </source>
</evidence>
<accession>A0A420BG36</accession>
<dbReference type="SUPFAM" id="SSF109854">
    <property type="entry name" value="DinB/YfiT-like putative metalloenzymes"/>
    <property type="match status" value="1"/>
</dbReference>
<reference evidence="4 5" key="1">
    <citation type="submission" date="2018-09" db="EMBL/GenBank/DDBJ databases">
        <title>Genomic Encyclopedia of Type Strains, Phase III (KMG-III): the genomes of soil and plant-associated and newly described type strains.</title>
        <authorList>
            <person name="Whitman W."/>
        </authorList>
    </citation>
    <scope>NUCLEOTIDE SEQUENCE [LARGE SCALE GENOMIC DNA]</scope>
    <source>
        <strain evidence="4 5">CECT 7938</strain>
    </source>
</reference>
<proteinExistence type="inferred from homology"/>
<feature type="binding site" evidence="3">
    <location>
        <position position="124"/>
    </location>
    <ligand>
        <name>a divalent metal cation</name>
        <dbReference type="ChEBI" id="CHEBI:60240"/>
    </ligand>
</feature>
<dbReference type="Gene3D" id="1.20.120.450">
    <property type="entry name" value="dinb family like domain"/>
    <property type="match status" value="1"/>
</dbReference>
<keyword evidence="2 3" id="KW-0479">Metal-binding</keyword>
<dbReference type="AlphaFoldDB" id="A0A420BG36"/>
<comment type="similarity">
    <text evidence="1">Belongs to the DinB family.</text>
</comment>
<sequence length="150" mass="17468">MSTPLVQLWLYNDWANNMLIEKMKQEAEKTPSVCLRLFSHIMNAQLIWLYRLNGEKPPVGVWDEHSLLTCEQYHQLASSGFKEKVYADATEIATIISYTNTKNEQFQNSFGDILLHVFNHGTYHRAQIASEMRRNGLEPINTDYISFVRI</sequence>
<dbReference type="PANTHER" id="PTHR37302">
    <property type="entry name" value="SLR1116 PROTEIN"/>
    <property type="match status" value="1"/>
</dbReference>
<dbReference type="InterPro" id="IPR034660">
    <property type="entry name" value="DinB/YfiT-like"/>
</dbReference>
<protein>
    <submittedName>
        <fullName evidence="4">Putative damage-inducible protein DinB</fullName>
    </submittedName>
</protein>
<dbReference type="OrthoDB" id="9811413at2"/>
<dbReference type="Pfam" id="PF05163">
    <property type="entry name" value="DinB"/>
    <property type="match status" value="1"/>
</dbReference>